<name>A0A5C6EL19_9BACT</name>
<keyword evidence="4" id="KW-1185">Reference proteome</keyword>
<feature type="transmembrane region" description="Helical" evidence="2">
    <location>
        <begin position="251"/>
        <end position="273"/>
    </location>
</feature>
<keyword evidence="2" id="KW-0472">Membrane</keyword>
<feature type="transmembrane region" description="Helical" evidence="2">
    <location>
        <begin position="388"/>
        <end position="412"/>
    </location>
</feature>
<dbReference type="GO" id="GO:0008643">
    <property type="term" value="P:carbohydrate transport"/>
    <property type="evidence" value="ECO:0007669"/>
    <property type="project" value="InterPro"/>
</dbReference>
<feature type="transmembrane region" description="Helical" evidence="2">
    <location>
        <begin position="47"/>
        <end position="69"/>
    </location>
</feature>
<organism evidence="3 4">
    <name type="scientific">Rubripirellula tenax</name>
    <dbReference type="NCBI Taxonomy" id="2528015"/>
    <lineage>
        <taxon>Bacteria</taxon>
        <taxon>Pseudomonadati</taxon>
        <taxon>Planctomycetota</taxon>
        <taxon>Planctomycetia</taxon>
        <taxon>Pirellulales</taxon>
        <taxon>Pirellulaceae</taxon>
        <taxon>Rubripirellula</taxon>
    </lineage>
</organism>
<evidence type="ECO:0000313" key="4">
    <source>
        <dbReference type="Proteomes" id="UP000318288"/>
    </source>
</evidence>
<dbReference type="GO" id="GO:0006814">
    <property type="term" value="P:sodium ion transport"/>
    <property type="evidence" value="ECO:0007669"/>
    <property type="project" value="InterPro"/>
</dbReference>
<dbReference type="GO" id="GO:0015293">
    <property type="term" value="F:symporter activity"/>
    <property type="evidence" value="ECO:0007669"/>
    <property type="project" value="InterPro"/>
</dbReference>
<dbReference type="Pfam" id="PF13347">
    <property type="entry name" value="MFS_2"/>
    <property type="match status" value="1"/>
</dbReference>
<keyword evidence="2" id="KW-0812">Transmembrane</keyword>
<feature type="transmembrane region" description="Helical" evidence="2">
    <location>
        <begin position="208"/>
        <end position="230"/>
    </location>
</feature>
<feature type="transmembrane region" description="Helical" evidence="2">
    <location>
        <begin position="293"/>
        <end position="310"/>
    </location>
</feature>
<dbReference type="CDD" id="cd17332">
    <property type="entry name" value="MFS_MelB_like"/>
    <property type="match status" value="1"/>
</dbReference>
<dbReference type="InterPro" id="IPR039672">
    <property type="entry name" value="MFS_2"/>
</dbReference>
<dbReference type="GO" id="GO:0005886">
    <property type="term" value="C:plasma membrane"/>
    <property type="evidence" value="ECO:0007669"/>
    <property type="project" value="TreeGrafter"/>
</dbReference>
<reference evidence="3 4" key="1">
    <citation type="submission" date="2019-02" db="EMBL/GenBank/DDBJ databases">
        <title>Deep-cultivation of Planctomycetes and their phenomic and genomic characterization uncovers novel biology.</title>
        <authorList>
            <person name="Wiegand S."/>
            <person name="Jogler M."/>
            <person name="Boedeker C."/>
            <person name="Pinto D."/>
            <person name="Vollmers J."/>
            <person name="Rivas-Marin E."/>
            <person name="Kohn T."/>
            <person name="Peeters S.H."/>
            <person name="Heuer A."/>
            <person name="Rast P."/>
            <person name="Oberbeckmann S."/>
            <person name="Bunk B."/>
            <person name="Jeske O."/>
            <person name="Meyerdierks A."/>
            <person name="Storesund J.E."/>
            <person name="Kallscheuer N."/>
            <person name="Luecker S."/>
            <person name="Lage O.M."/>
            <person name="Pohl T."/>
            <person name="Merkel B.J."/>
            <person name="Hornburger P."/>
            <person name="Mueller R.-W."/>
            <person name="Bruemmer F."/>
            <person name="Labrenz M."/>
            <person name="Spormann A.M."/>
            <person name="Op Den Camp H."/>
            <person name="Overmann J."/>
            <person name="Amann R."/>
            <person name="Jetten M.S.M."/>
            <person name="Mascher T."/>
            <person name="Medema M.H."/>
            <person name="Devos D.P."/>
            <person name="Kaster A.-K."/>
            <person name="Ovreas L."/>
            <person name="Rohde M."/>
            <person name="Galperin M.Y."/>
            <person name="Jogler C."/>
        </authorList>
    </citation>
    <scope>NUCLEOTIDE SEQUENCE [LARGE SCALE GENOMIC DNA]</scope>
    <source>
        <strain evidence="3 4">Poly51</strain>
    </source>
</reference>
<gene>
    <name evidence="3" type="primary">yicJ_2</name>
    <name evidence="3" type="ORF">Poly51_47110</name>
</gene>
<dbReference type="Gene3D" id="1.20.1250.20">
    <property type="entry name" value="MFS general substrate transporter like domains"/>
    <property type="match status" value="2"/>
</dbReference>
<dbReference type="InterPro" id="IPR036259">
    <property type="entry name" value="MFS_trans_sf"/>
</dbReference>
<comment type="similarity">
    <text evidence="1">Belongs to the sodium:galactoside symporter (TC 2.A.2) family.</text>
</comment>
<evidence type="ECO:0000313" key="3">
    <source>
        <dbReference type="EMBL" id="TWU48807.1"/>
    </source>
</evidence>
<dbReference type="PANTHER" id="PTHR11328">
    <property type="entry name" value="MAJOR FACILITATOR SUPERFAMILY DOMAIN-CONTAINING PROTEIN"/>
    <property type="match status" value="1"/>
</dbReference>
<dbReference type="EMBL" id="SJPW01000006">
    <property type="protein sequence ID" value="TWU48807.1"/>
    <property type="molecule type" value="Genomic_DNA"/>
</dbReference>
<feature type="transmembrane region" description="Helical" evidence="2">
    <location>
        <begin position="322"/>
        <end position="340"/>
    </location>
</feature>
<keyword evidence="2" id="KW-1133">Transmembrane helix</keyword>
<feature type="transmembrane region" description="Helical" evidence="2">
    <location>
        <begin position="98"/>
        <end position="115"/>
    </location>
</feature>
<accession>A0A5C6EL19</accession>
<feature type="transmembrane region" description="Helical" evidence="2">
    <location>
        <begin position="165"/>
        <end position="188"/>
    </location>
</feature>
<dbReference type="NCBIfam" id="TIGR00792">
    <property type="entry name" value="gph"/>
    <property type="match status" value="1"/>
</dbReference>
<dbReference type="RefSeq" id="WP_246114695.1">
    <property type="nucleotide sequence ID" value="NZ_SJPW01000006.1"/>
</dbReference>
<dbReference type="Proteomes" id="UP000318288">
    <property type="component" value="Unassembled WGS sequence"/>
</dbReference>
<feature type="transmembrane region" description="Helical" evidence="2">
    <location>
        <begin position="438"/>
        <end position="458"/>
    </location>
</feature>
<dbReference type="SUPFAM" id="SSF103473">
    <property type="entry name" value="MFS general substrate transporter"/>
    <property type="match status" value="1"/>
</dbReference>
<dbReference type="InterPro" id="IPR001927">
    <property type="entry name" value="Na/Gal_symport"/>
</dbReference>
<protein>
    <submittedName>
        <fullName evidence="3">Inner membrane symporter YicJ</fullName>
    </submittedName>
</protein>
<evidence type="ECO:0000256" key="1">
    <source>
        <dbReference type="ARBA" id="ARBA00009617"/>
    </source>
</evidence>
<dbReference type="PANTHER" id="PTHR11328:SF24">
    <property type="entry name" value="MAJOR FACILITATOR SUPERFAMILY (MFS) PROFILE DOMAIN-CONTAINING PROTEIN"/>
    <property type="match status" value="1"/>
</dbReference>
<comment type="caution">
    <text evidence="3">The sequence shown here is derived from an EMBL/GenBank/DDBJ whole genome shotgun (WGS) entry which is preliminary data.</text>
</comment>
<dbReference type="AlphaFoldDB" id="A0A5C6EL19"/>
<feature type="transmembrane region" description="Helical" evidence="2">
    <location>
        <begin position="127"/>
        <end position="153"/>
    </location>
</feature>
<sequence>MSTDSIETKARRSPCVGSDETLSVFEKAGYGLGDMASNFYWKTFEVFLIYFYTDVFGLSAAVAGTMLLVTRVWDAVNDPIIGWIADRTRTRWGRFRPYLIWMSIPFAISGMFAFYTPDLSPNGKIVYAYVSFLLLMTCYAAINIPYGALMGVISANSLERTSVSTYRFVFAFTGGVIVQYFTLDLVAWYGRTSAGEGIAGTVDEQVGFFWTMTTYAVAAMFLFWICFATTRERITGDVIAPSTIRQDVGDLLGNGPWFVLMAFGFLQLLGAFIRGGAILYYFKYLCGDATIASTYLVAGSLASIAGMLLTKKAAKLIGKKRLMMISSLAMAASSASLFWIDVDQLKWIFAIHIIGSFIGGPGPVLLWAMYADVADYSQWKNKRRATGLIFSAATFSQKFGCAIGAAAAGFMLDGFGYAPPIAGVEQAQTPETLRGVRLMISLLPAAFYAASALCLLAYRIDEKTLKQIESDLRQPVI</sequence>
<evidence type="ECO:0000256" key="2">
    <source>
        <dbReference type="SAM" id="Phobius"/>
    </source>
</evidence>
<feature type="transmembrane region" description="Helical" evidence="2">
    <location>
        <begin position="346"/>
        <end position="368"/>
    </location>
</feature>
<proteinExistence type="inferred from homology"/>